<proteinExistence type="inferred from homology"/>
<evidence type="ECO:0000256" key="2">
    <source>
        <dbReference type="ARBA" id="ARBA00006602"/>
    </source>
</evidence>
<keyword evidence="9" id="KW-0966">Cell projection</keyword>
<dbReference type="EMBL" id="CP000463">
    <property type="protein sequence ID" value="ABJ04923.1"/>
    <property type="molecule type" value="Genomic_DNA"/>
</dbReference>
<dbReference type="InterPro" id="IPR051472">
    <property type="entry name" value="T3SS_Stator/FliH"/>
</dbReference>
<evidence type="ECO:0000313" key="9">
    <source>
        <dbReference type="EMBL" id="ABJ04923.1"/>
    </source>
</evidence>
<dbReference type="Pfam" id="PF02108">
    <property type="entry name" value="FliH"/>
    <property type="match status" value="1"/>
</dbReference>
<organism evidence="9">
    <name type="scientific">Rhodopseudomonas palustris (strain BisA53)</name>
    <dbReference type="NCBI Taxonomy" id="316055"/>
    <lineage>
        <taxon>Bacteria</taxon>
        <taxon>Pseudomonadati</taxon>
        <taxon>Pseudomonadota</taxon>
        <taxon>Alphaproteobacteria</taxon>
        <taxon>Hyphomicrobiales</taxon>
        <taxon>Nitrobacteraceae</taxon>
        <taxon>Rhodopseudomonas</taxon>
    </lineage>
</organism>
<keyword evidence="9" id="KW-0969">Cilium</keyword>
<keyword evidence="6" id="KW-0653">Protein transport</keyword>
<dbReference type="InterPro" id="IPR018035">
    <property type="entry name" value="Flagellar_FliH/T3SS_HrpE"/>
</dbReference>
<evidence type="ECO:0000256" key="4">
    <source>
        <dbReference type="ARBA" id="ARBA00022448"/>
    </source>
</evidence>
<keyword evidence="5" id="KW-1005">Bacterial flagellum biogenesis</keyword>
<dbReference type="eggNOG" id="COG1317">
    <property type="taxonomic scope" value="Bacteria"/>
</dbReference>
<evidence type="ECO:0000256" key="3">
    <source>
        <dbReference type="ARBA" id="ARBA00016507"/>
    </source>
</evidence>
<dbReference type="GO" id="GO:0015031">
    <property type="term" value="P:protein transport"/>
    <property type="evidence" value="ECO:0007669"/>
    <property type="project" value="UniProtKB-KW"/>
</dbReference>
<evidence type="ECO:0000256" key="6">
    <source>
        <dbReference type="ARBA" id="ARBA00022927"/>
    </source>
</evidence>
<protein>
    <recommendedName>
        <fullName evidence="3">Flagellar assembly protein FliH</fullName>
    </recommendedName>
</protein>
<sequence length="214" mass="23128">MAAPAKFLFDVDFGAPEKSREKAPTTAEVAEMIAAAEQRGYRAGFEAGQNETKAESDRRVAIALEHVGVSIHSIAAGFSGIEQRMEGEAVEVAVAVARKLCAELIAAQPLVEMTALVSDCFRQLVATPHIVIRINDAVYDQAHERIERLARQNGYEGRLIIMAEPDIAHGDCRIEWADGGVVLERAAIEAKISELVGRYVASRNEALGAAAMRT</sequence>
<accession>Q07T11</accession>
<dbReference type="STRING" id="316055.RPE_0967"/>
<keyword evidence="9" id="KW-0282">Flagellum</keyword>
<dbReference type="AlphaFoldDB" id="Q07T11"/>
<evidence type="ECO:0000256" key="1">
    <source>
        <dbReference type="ARBA" id="ARBA00003041"/>
    </source>
</evidence>
<dbReference type="HOGENOM" id="CLU_084179_0_0_5"/>
<dbReference type="GO" id="GO:0044781">
    <property type="term" value="P:bacterial-type flagellum organization"/>
    <property type="evidence" value="ECO:0007669"/>
    <property type="project" value="UniProtKB-KW"/>
</dbReference>
<feature type="domain" description="Flagellar assembly protein FliH/Type III secretion system HrpE" evidence="8">
    <location>
        <begin position="69"/>
        <end position="179"/>
    </location>
</feature>
<comment type="similarity">
    <text evidence="2">Belongs to the FliH family.</text>
</comment>
<dbReference type="GO" id="GO:0005829">
    <property type="term" value="C:cytosol"/>
    <property type="evidence" value="ECO:0007669"/>
    <property type="project" value="TreeGrafter"/>
</dbReference>
<comment type="function">
    <text evidence="1">Needed for flagellar regrowth and assembly.</text>
</comment>
<name>Q07T11_RHOP5</name>
<keyword evidence="4" id="KW-0813">Transport</keyword>
<dbReference type="KEGG" id="rpe:RPE_0967"/>
<dbReference type="OrthoDB" id="7304298at2"/>
<evidence type="ECO:0000256" key="5">
    <source>
        <dbReference type="ARBA" id="ARBA00022795"/>
    </source>
</evidence>
<reference evidence="9" key="1">
    <citation type="submission" date="2006-09" db="EMBL/GenBank/DDBJ databases">
        <title>Complete sequence of Rhodopseudomonas palustris BisA53.</title>
        <authorList>
            <consortium name="US DOE Joint Genome Institute"/>
            <person name="Copeland A."/>
            <person name="Lucas S."/>
            <person name="Lapidus A."/>
            <person name="Barry K."/>
            <person name="Detter J.C."/>
            <person name="Glavina del Rio T."/>
            <person name="Hammon N."/>
            <person name="Israni S."/>
            <person name="Dalin E."/>
            <person name="Tice H."/>
            <person name="Pitluck S."/>
            <person name="Chain P."/>
            <person name="Malfatti S."/>
            <person name="Shin M."/>
            <person name="Vergez L."/>
            <person name="Schmutz J."/>
            <person name="Larimer F."/>
            <person name="Land M."/>
            <person name="Hauser L."/>
            <person name="Pelletier D.A."/>
            <person name="Kyrpides N."/>
            <person name="Kim E."/>
            <person name="Harwood C.S."/>
            <person name="Oda Y."/>
            <person name="Richardson P."/>
        </authorList>
    </citation>
    <scope>NUCLEOTIDE SEQUENCE [LARGE SCALE GENOMIC DNA]</scope>
    <source>
        <strain evidence="9">BisA53</strain>
    </source>
</reference>
<gene>
    <name evidence="9" type="ordered locus">RPE_0967</name>
</gene>
<dbReference type="PANTHER" id="PTHR34982">
    <property type="entry name" value="YOP PROTEINS TRANSLOCATION PROTEIN L"/>
    <property type="match status" value="1"/>
</dbReference>
<evidence type="ECO:0000256" key="7">
    <source>
        <dbReference type="ARBA" id="ARBA00023225"/>
    </source>
</evidence>
<evidence type="ECO:0000259" key="8">
    <source>
        <dbReference type="Pfam" id="PF02108"/>
    </source>
</evidence>
<dbReference type="PANTHER" id="PTHR34982:SF1">
    <property type="entry name" value="FLAGELLAR ASSEMBLY PROTEIN FLIH"/>
    <property type="match status" value="1"/>
</dbReference>
<dbReference type="NCBIfam" id="NF004690">
    <property type="entry name" value="PRK06032.1-1"/>
    <property type="match status" value="1"/>
</dbReference>
<keyword evidence="7" id="KW-1006">Bacterial flagellum protein export</keyword>